<feature type="transmembrane region" description="Helical" evidence="7">
    <location>
        <begin position="83"/>
        <end position="104"/>
    </location>
</feature>
<evidence type="ECO:0000256" key="6">
    <source>
        <dbReference type="ARBA" id="ARBA00023136"/>
    </source>
</evidence>
<protein>
    <recommendedName>
        <fullName evidence="10">DUF350 domain-containing protein</fullName>
    </recommendedName>
</protein>
<name>A0A8J3VEH7_9ACTN</name>
<dbReference type="InterPro" id="IPR007140">
    <property type="entry name" value="DUF350"/>
</dbReference>
<gene>
    <name evidence="8" type="ORF">Rhe02_25760</name>
</gene>
<organism evidence="8 9">
    <name type="scientific">Rhizocola hellebori</name>
    <dbReference type="NCBI Taxonomy" id="1392758"/>
    <lineage>
        <taxon>Bacteria</taxon>
        <taxon>Bacillati</taxon>
        <taxon>Actinomycetota</taxon>
        <taxon>Actinomycetes</taxon>
        <taxon>Micromonosporales</taxon>
        <taxon>Micromonosporaceae</taxon>
        <taxon>Rhizocola</taxon>
    </lineage>
</organism>
<accession>A0A8J3VEH7</accession>
<keyword evidence="6 7" id="KW-0472">Membrane</keyword>
<sequence length="144" mass="14989">MPGMFEDLITGAWQSVVFGMAGIALMAVGFVVVDLLTPGRLRELIWIDRSSNAALLLAANQLGIAAIVFTAIFTSYGEFGKGLASTVLFGLIGIGLMAGAFYLLDWLTPGKLGELMAESEPHPAAKVVAASHFGAALIVCACIS</sequence>
<keyword evidence="3" id="KW-1003">Cell membrane</keyword>
<evidence type="ECO:0000256" key="1">
    <source>
        <dbReference type="ARBA" id="ARBA00004651"/>
    </source>
</evidence>
<evidence type="ECO:0000256" key="4">
    <source>
        <dbReference type="ARBA" id="ARBA00022692"/>
    </source>
</evidence>
<dbReference type="GO" id="GO:0005886">
    <property type="term" value="C:plasma membrane"/>
    <property type="evidence" value="ECO:0007669"/>
    <property type="project" value="UniProtKB-SubCell"/>
</dbReference>
<evidence type="ECO:0000256" key="7">
    <source>
        <dbReference type="SAM" id="Phobius"/>
    </source>
</evidence>
<feature type="transmembrane region" description="Helical" evidence="7">
    <location>
        <begin position="53"/>
        <end position="76"/>
    </location>
</feature>
<evidence type="ECO:0000256" key="5">
    <source>
        <dbReference type="ARBA" id="ARBA00022989"/>
    </source>
</evidence>
<feature type="transmembrane region" description="Helical" evidence="7">
    <location>
        <begin position="12"/>
        <end position="33"/>
    </location>
</feature>
<evidence type="ECO:0008006" key="10">
    <source>
        <dbReference type="Google" id="ProtNLM"/>
    </source>
</evidence>
<proteinExistence type="inferred from homology"/>
<keyword evidence="9" id="KW-1185">Reference proteome</keyword>
<comment type="subcellular location">
    <subcellularLocation>
        <location evidence="1">Cell membrane</location>
        <topology evidence="1">Multi-pass membrane protein</topology>
    </subcellularLocation>
</comment>
<dbReference type="AlphaFoldDB" id="A0A8J3VEH7"/>
<reference evidence="8" key="1">
    <citation type="submission" date="2021-01" db="EMBL/GenBank/DDBJ databases">
        <title>Whole genome shotgun sequence of Rhizocola hellebori NBRC 109834.</title>
        <authorList>
            <person name="Komaki H."/>
            <person name="Tamura T."/>
        </authorList>
    </citation>
    <scope>NUCLEOTIDE SEQUENCE</scope>
    <source>
        <strain evidence="8">NBRC 109834</strain>
    </source>
</reference>
<dbReference type="Pfam" id="PF03994">
    <property type="entry name" value="DUF350"/>
    <property type="match status" value="1"/>
</dbReference>
<keyword evidence="4 7" id="KW-0812">Transmembrane</keyword>
<evidence type="ECO:0000256" key="3">
    <source>
        <dbReference type="ARBA" id="ARBA00022475"/>
    </source>
</evidence>
<dbReference type="EMBL" id="BONY01000013">
    <property type="protein sequence ID" value="GIH04509.1"/>
    <property type="molecule type" value="Genomic_DNA"/>
</dbReference>
<keyword evidence="5 7" id="KW-1133">Transmembrane helix</keyword>
<comment type="caution">
    <text evidence="8">The sequence shown here is derived from an EMBL/GenBank/DDBJ whole genome shotgun (WGS) entry which is preliminary data.</text>
</comment>
<evidence type="ECO:0000256" key="2">
    <source>
        <dbReference type="ARBA" id="ARBA00005779"/>
    </source>
</evidence>
<evidence type="ECO:0000313" key="9">
    <source>
        <dbReference type="Proteomes" id="UP000612899"/>
    </source>
</evidence>
<dbReference type="Proteomes" id="UP000612899">
    <property type="component" value="Unassembled WGS sequence"/>
</dbReference>
<evidence type="ECO:0000313" key="8">
    <source>
        <dbReference type="EMBL" id="GIH04509.1"/>
    </source>
</evidence>
<comment type="similarity">
    <text evidence="2">Belongs to the UPF0719 family.</text>
</comment>